<dbReference type="SUPFAM" id="SSF47226">
    <property type="entry name" value="Histidine-containing phosphotransfer domain, HPT domain"/>
    <property type="match status" value="1"/>
</dbReference>
<dbReference type="InterPro" id="IPR036097">
    <property type="entry name" value="HisK_dim/P_sf"/>
</dbReference>
<evidence type="ECO:0000256" key="10">
    <source>
        <dbReference type="ARBA" id="ARBA00023012"/>
    </source>
</evidence>
<evidence type="ECO:0000256" key="12">
    <source>
        <dbReference type="PROSITE-ProRule" id="PRU00110"/>
    </source>
</evidence>
<keyword evidence="4" id="KW-0145">Chemotaxis</keyword>
<evidence type="ECO:0000256" key="11">
    <source>
        <dbReference type="ARBA" id="ARBA00035100"/>
    </source>
</evidence>
<keyword evidence="6" id="KW-0808">Transferase</keyword>
<dbReference type="PANTHER" id="PTHR43395:SF10">
    <property type="entry name" value="CHEMOTAXIS PROTEIN CHEA"/>
    <property type="match status" value="1"/>
</dbReference>
<feature type="modified residue" description="Phosphohistidine" evidence="12">
    <location>
        <position position="46"/>
    </location>
</feature>
<evidence type="ECO:0000256" key="7">
    <source>
        <dbReference type="ARBA" id="ARBA00022741"/>
    </source>
</evidence>
<dbReference type="EC" id="2.7.13.3" evidence="2"/>
<dbReference type="InterPro" id="IPR036061">
    <property type="entry name" value="CheW-like_dom_sf"/>
</dbReference>
<dbReference type="InterPro" id="IPR002545">
    <property type="entry name" value="CheW-lke_dom"/>
</dbReference>
<evidence type="ECO:0000256" key="4">
    <source>
        <dbReference type="ARBA" id="ARBA00022500"/>
    </source>
</evidence>
<dbReference type="PROSITE" id="PS50894">
    <property type="entry name" value="HPT"/>
    <property type="match status" value="1"/>
</dbReference>
<evidence type="ECO:0000256" key="2">
    <source>
        <dbReference type="ARBA" id="ARBA00012438"/>
    </source>
</evidence>
<keyword evidence="7" id="KW-0547">Nucleotide-binding</keyword>
<dbReference type="SUPFAM" id="SSF55874">
    <property type="entry name" value="ATPase domain of HSP90 chaperone/DNA topoisomerase II/histidine kinase"/>
    <property type="match status" value="1"/>
</dbReference>
<dbReference type="EMBL" id="JAATOP010000003">
    <property type="protein sequence ID" value="NIY72064.1"/>
    <property type="molecule type" value="Genomic_DNA"/>
</dbReference>
<dbReference type="Pfam" id="PF02518">
    <property type="entry name" value="HATPase_c"/>
    <property type="match status" value="1"/>
</dbReference>
<dbReference type="InterPro" id="IPR004105">
    <property type="entry name" value="CheA-like_dim"/>
</dbReference>
<evidence type="ECO:0000313" key="18">
    <source>
        <dbReference type="Proteomes" id="UP000709466"/>
    </source>
</evidence>
<dbReference type="SUPFAM" id="SSF47384">
    <property type="entry name" value="Homodimeric domain of signal transducing histidine kinase"/>
    <property type="match status" value="1"/>
</dbReference>
<organism evidence="17 18">
    <name type="scientific">Marivivens donghaensis</name>
    <dbReference type="NCBI Taxonomy" id="1699413"/>
    <lineage>
        <taxon>Bacteria</taxon>
        <taxon>Pseudomonadati</taxon>
        <taxon>Pseudomonadota</taxon>
        <taxon>Alphaproteobacteria</taxon>
        <taxon>Rhodobacterales</taxon>
        <taxon>Paracoccaceae</taxon>
        <taxon>Marivivens group</taxon>
        <taxon>Marivivens</taxon>
    </lineage>
</organism>
<feature type="region of interest" description="Disordered" evidence="13">
    <location>
        <begin position="273"/>
        <end position="315"/>
    </location>
</feature>
<dbReference type="Gene3D" id="2.30.30.40">
    <property type="entry name" value="SH3 Domains"/>
    <property type="match status" value="1"/>
</dbReference>
<dbReference type="InterPro" id="IPR008207">
    <property type="entry name" value="Sig_transdc_His_kin_Hpt_dom"/>
</dbReference>
<evidence type="ECO:0000256" key="6">
    <source>
        <dbReference type="ARBA" id="ARBA00022679"/>
    </source>
</evidence>
<comment type="catalytic activity">
    <reaction evidence="1">
        <text>ATP + protein L-histidine = ADP + protein N-phospho-L-histidine.</text>
        <dbReference type="EC" id="2.7.13.3"/>
    </reaction>
</comment>
<gene>
    <name evidence="17" type="ORF">HCZ30_06400</name>
</gene>
<keyword evidence="9" id="KW-0067">ATP-binding</keyword>
<evidence type="ECO:0000259" key="16">
    <source>
        <dbReference type="PROSITE" id="PS50894"/>
    </source>
</evidence>
<evidence type="ECO:0000256" key="3">
    <source>
        <dbReference type="ARBA" id="ARBA00021495"/>
    </source>
</evidence>
<feature type="domain" description="CheW-like" evidence="15">
    <location>
        <begin position="561"/>
        <end position="693"/>
    </location>
</feature>
<dbReference type="InterPro" id="IPR051315">
    <property type="entry name" value="Bact_Chemotaxis_CheA"/>
</dbReference>
<evidence type="ECO:0000256" key="9">
    <source>
        <dbReference type="ARBA" id="ARBA00022840"/>
    </source>
</evidence>
<dbReference type="PANTHER" id="PTHR43395">
    <property type="entry name" value="SENSOR HISTIDINE KINASE CHEA"/>
    <property type="match status" value="1"/>
</dbReference>
<dbReference type="CDD" id="cd00088">
    <property type="entry name" value="HPT"/>
    <property type="match status" value="1"/>
</dbReference>
<keyword evidence="10" id="KW-0902">Two-component regulatory system</keyword>
<evidence type="ECO:0000256" key="13">
    <source>
        <dbReference type="SAM" id="MobiDB-lite"/>
    </source>
</evidence>
<dbReference type="SMART" id="SM00260">
    <property type="entry name" value="CheW"/>
    <property type="match status" value="1"/>
</dbReference>
<keyword evidence="5 12" id="KW-0597">Phosphoprotein</keyword>
<dbReference type="SMART" id="SM00073">
    <property type="entry name" value="HPT"/>
    <property type="match status" value="1"/>
</dbReference>
<evidence type="ECO:0000313" key="17">
    <source>
        <dbReference type="EMBL" id="NIY72064.1"/>
    </source>
</evidence>
<reference evidence="17 18" key="1">
    <citation type="submission" date="2020-03" db="EMBL/GenBank/DDBJ databases">
        <title>Bacterial isolates of synthetic phycosphere.</title>
        <authorList>
            <person name="Fu H."/>
            <person name="Moran M.A."/>
        </authorList>
    </citation>
    <scope>NUCLEOTIDE SEQUENCE [LARGE SCALE GENOMIC DNA]</scope>
    <source>
        <strain evidence="17 18">HF1</strain>
    </source>
</reference>
<dbReference type="Gene3D" id="3.30.565.10">
    <property type="entry name" value="Histidine kinase-like ATPase, C-terminal domain"/>
    <property type="match status" value="1"/>
</dbReference>
<dbReference type="Gene3D" id="1.20.120.160">
    <property type="entry name" value="HPT domain"/>
    <property type="match status" value="1"/>
</dbReference>
<dbReference type="InterPro" id="IPR036641">
    <property type="entry name" value="HPT_dom_sf"/>
</dbReference>
<name>A0ABX0VW69_9RHOB</name>
<dbReference type="SUPFAM" id="SSF50341">
    <property type="entry name" value="CheW-like"/>
    <property type="match status" value="1"/>
</dbReference>
<dbReference type="CDD" id="cd16916">
    <property type="entry name" value="HATPase_CheA-like"/>
    <property type="match status" value="1"/>
</dbReference>
<dbReference type="InterPro" id="IPR003594">
    <property type="entry name" value="HATPase_dom"/>
</dbReference>
<sequence length="703" mass="75466">MMSDEMVEIFHEELRELLESLERGLIDLQVSPDDEGLVNQVFRDLHTIKGSGAMFGFVDLAAFIHDFETAFDKVRSGQVKVTNELIKLGLAARDEIPGLVEGTDDPDGVREEILAALTAMTADAGDAGDAPPAPAAEEPLDLDFGEPLPEPEPETAGATLRFTLTDDALGLGAIPSVVLGELRDLGGTDLKADISRVPGLSDLDIDVCYVGWSMYFPDGISREDIDEVFMFAEADWSLEEDAPAEGGFDLDLGELAAENGEEQGVGFFAPEEPAEEPVAEAPKAAPAPAPAPAAPKPPAKAPAAKPDASAEPAASVRVPAARLDTLMDSVGELVTVEARLTELARQSRDAAIIATAEEVARLAARLRDATMTMRMVPMRTLVARCRRLIMGLSDDLNKPVEFEVHGEETELDKTVIEKLADPLVHILRNAIDHGMETQEQRETTGKPMIGKVELSAVHAGGEVLIRVKDDGRGMNPDVIRHKAIERGLINSDMVLTDSQIFMLIFEPGFSTAETVTELSGRGVGMDVVRRTIEGLRGNIEVASKLGEGTTVTLRLPLTLAIIDGLLIEVDDERYTLPMSAVKEIFELPPEKTLASRTGDYLDIRGHFVPFIRLRTIFECTGDAPTEQNVVVVEAGESRIGIVVDHIIGTNQTVIKQVSKLQHSARSISGATILGDGTVSLIIDVPQLLAQAGPLVDSSKEAAA</sequence>
<feature type="compositionally biased region" description="Pro residues" evidence="13">
    <location>
        <begin position="285"/>
        <end position="300"/>
    </location>
</feature>
<proteinExistence type="predicted"/>
<dbReference type="InterPro" id="IPR037006">
    <property type="entry name" value="CheA-like_homodim_sf"/>
</dbReference>
<dbReference type="InterPro" id="IPR004358">
    <property type="entry name" value="Sig_transdc_His_kin-like_C"/>
</dbReference>
<protein>
    <recommendedName>
        <fullName evidence="3">Chemotaxis protein CheA</fullName>
        <ecNumber evidence="2">2.7.13.3</ecNumber>
    </recommendedName>
</protein>
<evidence type="ECO:0000256" key="5">
    <source>
        <dbReference type="ARBA" id="ARBA00022553"/>
    </source>
</evidence>
<evidence type="ECO:0000259" key="14">
    <source>
        <dbReference type="PROSITE" id="PS50109"/>
    </source>
</evidence>
<feature type="domain" description="HPt" evidence="16">
    <location>
        <begin position="1"/>
        <end position="103"/>
    </location>
</feature>
<dbReference type="CDD" id="cd00731">
    <property type="entry name" value="CheA_reg"/>
    <property type="match status" value="1"/>
</dbReference>
<evidence type="ECO:0000256" key="8">
    <source>
        <dbReference type="ARBA" id="ARBA00022777"/>
    </source>
</evidence>
<dbReference type="PRINTS" id="PR00344">
    <property type="entry name" value="BCTRLSENSOR"/>
</dbReference>
<dbReference type="Pfam" id="PF02895">
    <property type="entry name" value="H-kinase_dim"/>
    <property type="match status" value="1"/>
</dbReference>
<evidence type="ECO:0000259" key="15">
    <source>
        <dbReference type="PROSITE" id="PS50851"/>
    </source>
</evidence>
<comment type="caution">
    <text evidence="17">The sequence shown here is derived from an EMBL/GenBank/DDBJ whole genome shotgun (WGS) entry which is preliminary data.</text>
</comment>
<keyword evidence="8" id="KW-0418">Kinase</keyword>
<comment type="function">
    <text evidence="11">Involved in the transmission of sensory signals from the chemoreceptors to the flagellar motors. CheA is autophosphorylated; it can transfer its phosphate group to either CheB or CheY.</text>
</comment>
<dbReference type="Proteomes" id="UP000709466">
    <property type="component" value="Unassembled WGS sequence"/>
</dbReference>
<dbReference type="Gene3D" id="1.10.287.560">
    <property type="entry name" value="Histidine kinase CheA-like, homodimeric domain"/>
    <property type="match status" value="1"/>
</dbReference>
<dbReference type="PROSITE" id="PS50851">
    <property type="entry name" value="CHEW"/>
    <property type="match status" value="1"/>
</dbReference>
<feature type="compositionally biased region" description="Low complexity" evidence="13">
    <location>
        <begin position="301"/>
        <end position="314"/>
    </location>
</feature>
<accession>A0ABX0VW69</accession>
<dbReference type="SMART" id="SM00387">
    <property type="entry name" value="HATPase_c"/>
    <property type="match status" value="1"/>
</dbReference>
<dbReference type="PROSITE" id="PS50109">
    <property type="entry name" value="HIS_KIN"/>
    <property type="match status" value="1"/>
</dbReference>
<dbReference type="InterPro" id="IPR036890">
    <property type="entry name" value="HATPase_C_sf"/>
</dbReference>
<dbReference type="SMART" id="SM01231">
    <property type="entry name" value="H-kinase_dim"/>
    <property type="match status" value="1"/>
</dbReference>
<dbReference type="Pfam" id="PF01627">
    <property type="entry name" value="Hpt"/>
    <property type="match status" value="1"/>
</dbReference>
<dbReference type="Pfam" id="PF01584">
    <property type="entry name" value="CheW"/>
    <property type="match status" value="1"/>
</dbReference>
<dbReference type="InterPro" id="IPR005467">
    <property type="entry name" value="His_kinase_dom"/>
</dbReference>
<evidence type="ECO:0000256" key="1">
    <source>
        <dbReference type="ARBA" id="ARBA00000085"/>
    </source>
</evidence>
<feature type="domain" description="Histidine kinase" evidence="14">
    <location>
        <begin position="311"/>
        <end position="559"/>
    </location>
</feature>
<keyword evidence="18" id="KW-1185">Reference proteome</keyword>